<sequence length="113" mass="13077">MNDHVWAPRIHLQLKNVFDVDFEVLLFQPLLNSDFHAFSAMKYSRRSSIIVNAIPVYHKEANILAYAADKAIVLCYLNENRVVNLKAHDDTVTVLQFHPTKPHTVSIRNYKCI</sequence>
<protein>
    <submittedName>
        <fullName evidence="1">Uncharacterized protein</fullName>
    </submittedName>
</protein>
<evidence type="ECO:0000313" key="1">
    <source>
        <dbReference type="EMBL" id="KAA0190404.1"/>
    </source>
</evidence>
<dbReference type="EMBL" id="LUCM01007117">
    <property type="protein sequence ID" value="KAA0190404.1"/>
    <property type="molecule type" value="Genomic_DNA"/>
</dbReference>
<reference evidence="1" key="1">
    <citation type="submission" date="2019-05" db="EMBL/GenBank/DDBJ databases">
        <title>Annotation for the trematode Fasciolopsis buski.</title>
        <authorList>
            <person name="Choi Y.-J."/>
        </authorList>
    </citation>
    <scope>NUCLEOTIDE SEQUENCE</scope>
    <source>
        <strain evidence="1">HT</strain>
        <tissue evidence="1">Whole worm</tissue>
    </source>
</reference>
<keyword evidence="2" id="KW-1185">Reference proteome</keyword>
<organism evidence="1 2">
    <name type="scientific">Fasciolopsis buskii</name>
    <dbReference type="NCBI Taxonomy" id="27845"/>
    <lineage>
        <taxon>Eukaryota</taxon>
        <taxon>Metazoa</taxon>
        <taxon>Spiralia</taxon>
        <taxon>Lophotrochozoa</taxon>
        <taxon>Platyhelminthes</taxon>
        <taxon>Trematoda</taxon>
        <taxon>Digenea</taxon>
        <taxon>Plagiorchiida</taxon>
        <taxon>Echinostomata</taxon>
        <taxon>Echinostomatoidea</taxon>
        <taxon>Fasciolidae</taxon>
        <taxon>Fasciolopsis</taxon>
    </lineage>
</organism>
<dbReference type="Proteomes" id="UP000728185">
    <property type="component" value="Unassembled WGS sequence"/>
</dbReference>
<comment type="caution">
    <text evidence="1">The sequence shown here is derived from an EMBL/GenBank/DDBJ whole genome shotgun (WGS) entry which is preliminary data.</text>
</comment>
<evidence type="ECO:0000313" key="2">
    <source>
        <dbReference type="Proteomes" id="UP000728185"/>
    </source>
</evidence>
<name>A0A8E0RXB5_9TREM</name>
<accession>A0A8E0RXB5</accession>
<dbReference type="OrthoDB" id="6262491at2759"/>
<proteinExistence type="predicted"/>
<dbReference type="AlphaFoldDB" id="A0A8E0RXB5"/>
<gene>
    <name evidence="1" type="ORF">FBUS_10893</name>
</gene>